<proteinExistence type="predicted"/>
<dbReference type="PANTHER" id="PTHR10091:SF0">
    <property type="entry name" value="GALACTOSE MUTAROTASE"/>
    <property type="match status" value="1"/>
</dbReference>
<dbReference type="GO" id="GO:0006006">
    <property type="term" value="P:glucose metabolic process"/>
    <property type="evidence" value="ECO:0007669"/>
    <property type="project" value="TreeGrafter"/>
</dbReference>
<accession>A0A1T4XQ71</accession>
<organism evidence="1 2">
    <name type="scientific">Agreia bicolorata</name>
    <dbReference type="NCBI Taxonomy" id="110935"/>
    <lineage>
        <taxon>Bacteria</taxon>
        <taxon>Bacillati</taxon>
        <taxon>Actinomycetota</taxon>
        <taxon>Actinomycetes</taxon>
        <taxon>Micrococcales</taxon>
        <taxon>Microbacteriaceae</taxon>
        <taxon>Agreia</taxon>
    </lineage>
</organism>
<dbReference type="GO" id="GO:0033499">
    <property type="term" value="P:galactose catabolic process via UDP-galactose, Leloir pathway"/>
    <property type="evidence" value="ECO:0007669"/>
    <property type="project" value="TreeGrafter"/>
</dbReference>
<reference evidence="2" key="1">
    <citation type="submission" date="2017-02" db="EMBL/GenBank/DDBJ databases">
        <authorList>
            <person name="Varghese N."/>
            <person name="Submissions S."/>
        </authorList>
    </citation>
    <scope>NUCLEOTIDE SEQUENCE [LARGE SCALE GENOMIC DNA]</scope>
    <source>
        <strain evidence="2">VKM Ac-2052</strain>
    </source>
</reference>
<name>A0A1T4XQ71_9MICO</name>
<dbReference type="InterPro" id="IPR037480">
    <property type="entry name" value="YihR-like"/>
</dbReference>
<dbReference type="GO" id="GO:0004034">
    <property type="term" value="F:aldose 1-epimerase activity"/>
    <property type="evidence" value="ECO:0007669"/>
    <property type="project" value="TreeGrafter"/>
</dbReference>
<evidence type="ECO:0000313" key="1">
    <source>
        <dbReference type="EMBL" id="SKA91674.1"/>
    </source>
</evidence>
<dbReference type="EMBL" id="FUYG01000003">
    <property type="protein sequence ID" value="SKA91674.1"/>
    <property type="molecule type" value="Genomic_DNA"/>
</dbReference>
<dbReference type="Gene3D" id="2.70.98.10">
    <property type="match status" value="1"/>
</dbReference>
<dbReference type="AlphaFoldDB" id="A0A1T4XQ71"/>
<dbReference type="InterPro" id="IPR008183">
    <property type="entry name" value="Aldose_1/G6P_1-epimerase"/>
</dbReference>
<dbReference type="InterPro" id="IPR014718">
    <property type="entry name" value="GH-type_carb-bd"/>
</dbReference>
<dbReference type="InterPro" id="IPR011013">
    <property type="entry name" value="Gal_mutarotase_sf_dom"/>
</dbReference>
<dbReference type="CDD" id="cd09022">
    <property type="entry name" value="Aldose_epim_Ec_YihR"/>
    <property type="match status" value="1"/>
</dbReference>
<dbReference type="PANTHER" id="PTHR10091">
    <property type="entry name" value="ALDOSE-1-EPIMERASE"/>
    <property type="match status" value="1"/>
</dbReference>
<sequence>MRAATGTQFSVEFGDSRATITELAAGLRGLVLGGVEIVREYPEQSLPPMGQGIVLVPWPNRIAQGAWVLDGVTQQLDITEPSTGNATHGLLRNTAYTVAEEGEGFLTLNARVFPQHGYPFLLDTSVSYELSEAGLTVTHAITNESDAPAPVAVGAHPYFVIGSIPTEDLMLTIAADTVYEYDDAFIPTAEVQVEDAGLDLRAGRRLADVDLNHAFGSLTGTGGQNIHSLVSPDGQRVELWTDSNFAYVQAYNPRQFPFETGTGMAIALEPMTAPANAFNTGEGLRWLEPGASWMLSWGVRYRPAS</sequence>
<protein>
    <submittedName>
        <fullName evidence="1">Aldose 1-epimerase</fullName>
    </submittedName>
</protein>
<evidence type="ECO:0000313" key="2">
    <source>
        <dbReference type="Proteomes" id="UP000189735"/>
    </source>
</evidence>
<gene>
    <name evidence="1" type="ORF">SAMN06295879_1521</name>
</gene>
<dbReference type="Proteomes" id="UP000189735">
    <property type="component" value="Unassembled WGS sequence"/>
</dbReference>
<dbReference type="Pfam" id="PF01263">
    <property type="entry name" value="Aldose_epim"/>
    <property type="match status" value="1"/>
</dbReference>
<dbReference type="SUPFAM" id="SSF74650">
    <property type="entry name" value="Galactose mutarotase-like"/>
    <property type="match status" value="1"/>
</dbReference>
<dbReference type="GO" id="GO:0030246">
    <property type="term" value="F:carbohydrate binding"/>
    <property type="evidence" value="ECO:0007669"/>
    <property type="project" value="InterPro"/>
</dbReference>
<dbReference type="RefSeq" id="WP_078713914.1">
    <property type="nucleotide sequence ID" value="NZ_FUYG01000003.1"/>
</dbReference>